<comment type="caution">
    <text evidence="5">The sequence shown here is derived from an EMBL/GenBank/DDBJ whole genome shotgun (WGS) entry which is preliminary data.</text>
</comment>
<evidence type="ECO:0000256" key="2">
    <source>
        <dbReference type="ARBA" id="ARBA00023157"/>
    </source>
</evidence>
<evidence type="ECO:0000313" key="6">
    <source>
        <dbReference type="Proteomes" id="UP000324091"/>
    </source>
</evidence>
<gene>
    <name evidence="5" type="ORF">D4764_02G0012240</name>
</gene>
<evidence type="ECO:0000259" key="4">
    <source>
        <dbReference type="PROSITE" id="PS50923"/>
    </source>
</evidence>
<dbReference type="PANTHER" id="PTHR45656:SF3">
    <property type="entry name" value="CUB AND SUSHI DOMAIN-CONTAINING PROTEIN 1"/>
    <property type="match status" value="1"/>
</dbReference>
<dbReference type="Gene3D" id="2.10.70.10">
    <property type="entry name" value="Complement Module, domain 1"/>
    <property type="match status" value="1"/>
</dbReference>
<dbReference type="EMBL" id="RHFK02000012">
    <property type="protein sequence ID" value="TWW68183.1"/>
    <property type="molecule type" value="Genomic_DNA"/>
</dbReference>
<proteinExistence type="predicted"/>
<protein>
    <submittedName>
        <fullName evidence="5">CUB and sushi domain-containing protein 2</fullName>
    </submittedName>
</protein>
<sequence>MQHPPKVPKVPCSTLQRCHAAPSEGAMQHPPKVPKVPCSALEGAKGAMQHPPKVPKVPCSTLQRCHAAPSVGAMQHLDARVDHRLEAVGLTTCPEPMIPANGVKTGERFMVNEVVAFSCEPGYILQGHSHITCMPGTVRRWNYPPPLCIEFD</sequence>
<evidence type="ECO:0000256" key="3">
    <source>
        <dbReference type="PROSITE-ProRule" id="PRU00302"/>
    </source>
</evidence>
<keyword evidence="6" id="KW-1185">Reference proteome</keyword>
<dbReference type="Pfam" id="PF00084">
    <property type="entry name" value="Sushi"/>
    <property type="match status" value="1"/>
</dbReference>
<feature type="domain" description="Sushi" evidence="4">
    <location>
        <begin position="91"/>
        <end position="150"/>
    </location>
</feature>
<dbReference type="Proteomes" id="UP000324091">
    <property type="component" value="Chromosome 2"/>
</dbReference>
<dbReference type="InterPro" id="IPR000436">
    <property type="entry name" value="Sushi_SCR_CCP_dom"/>
</dbReference>
<dbReference type="CDD" id="cd00033">
    <property type="entry name" value="CCP"/>
    <property type="match status" value="1"/>
</dbReference>
<keyword evidence="2" id="KW-1015">Disulfide bond</keyword>
<accession>A0A5C6NLS0</accession>
<keyword evidence="1" id="KW-0677">Repeat</keyword>
<comment type="caution">
    <text evidence="3">Lacks conserved residue(s) required for the propagation of feature annotation.</text>
</comment>
<dbReference type="AlphaFoldDB" id="A0A5C6NLS0"/>
<reference evidence="5 6" key="1">
    <citation type="submission" date="2019-04" db="EMBL/GenBank/DDBJ databases">
        <title>Chromosome genome assembly for Takifugu flavidus.</title>
        <authorList>
            <person name="Xiao S."/>
        </authorList>
    </citation>
    <scope>NUCLEOTIDE SEQUENCE [LARGE SCALE GENOMIC DNA]</scope>
    <source>
        <strain evidence="5">HTHZ2018</strain>
        <tissue evidence="5">Muscle</tissue>
    </source>
</reference>
<organism evidence="5 6">
    <name type="scientific">Takifugu flavidus</name>
    <name type="common">sansaifugu</name>
    <dbReference type="NCBI Taxonomy" id="433684"/>
    <lineage>
        <taxon>Eukaryota</taxon>
        <taxon>Metazoa</taxon>
        <taxon>Chordata</taxon>
        <taxon>Craniata</taxon>
        <taxon>Vertebrata</taxon>
        <taxon>Euteleostomi</taxon>
        <taxon>Actinopterygii</taxon>
        <taxon>Neopterygii</taxon>
        <taxon>Teleostei</taxon>
        <taxon>Neoteleostei</taxon>
        <taxon>Acanthomorphata</taxon>
        <taxon>Eupercaria</taxon>
        <taxon>Tetraodontiformes</taxon>
        <taxon>Tetradontoidea</taxon>
        <taxon>Tetraodontidae</taxon>
        <taxon>Takifugu</taxon>
    </lineage>
</organism>
<evidence type="ECO:0000313" key="5">
    <source>
        <dbReference type="EMBL" id="TWW68183.1"/>
    </source>
</evidence>
<keyword evidence="3" id="KW-0768">Sushi</keyword>
<dbReference type="FunFam" id="2.10.70.10:FF:000002">
    <property type="entry name" value="CUB and Sushi multiple domains 3"/>
    <property type="match status" value="1"/>
</dbReference>
<dbReference type="SUPFAM" id="SSF57535">
    <property type="entry name" value="Complement control module/SCR domain"/>
    <property type="match status" value="1"/>
</dbReference>
<dbReference type="PANTHER" id="PTHR45656">
    <property type="entry name" value="PROTEIN CBR-CLEC-78"/>
    <property type="match status" value="1"/>
</dbReference>
<dbReference type="InterPro" id="IPR035976">
    <property type="entry name" value="Sushi/SCR/CCP_sf"/>
</dbReference>
<name>A0A5C6NLS0_9TELE</name>
<dbReference type="SMART" id="SM00032">
    <property type="entry name" value="CCP"/>
    <property type="match status" value="1"/>
</dbReference>
<evidence type="ECO:0000256" key="1">
    <source>
        <dbReference type="ARBA" id="ARBA00022737"/>
    </source>
</evidence>
<dbReference type="PROSITE" id="PS50923">
    <property type="entry name" value="SUSHI"/>
    <property type="match status" value="1"/>
</dbReference>
<dbReference type="InterPro" id="IPR051277">
    <property type="entry name" value="SEZ6_CSMD_C4BPB_Regulators"/>
</dbReference>